<feature type="non-terminal residue" evidence="1">
    <location>
        <position position="273"/>
    </location>
</feature>
<dbReference type="EMBL" id="BART01028085">
    <property type="protein sequence ID" value="GAH00912.1"/>
    <property type="molecule type" value="Genomic_DNA"/>
</dbReference>
<protein>
    <recommendedName>
        <fullName evidence="2">Sialidase domain-containing protein</fullName>
    </recommendedName>
</protein>
<organism evidence="1">
    <name type="scientific">marine sediment metagenome</name>
    <dbReference type="NCBI Taxonomy" id="412755"/>
    <lineage>
        <taxon>unclassified sequences</taxon>
        <taxon>metagenomes</taxon>
        <taxon>ecological metagenomes</taxon>
    </lineage>
</organism>
<dbReference type="Pfam" id="PF15892">
    <property type="entry name" value="BNR_4"/>
    <property type="match status" value="1"/>
</dbReference>
<dbReference type="InterPro" id="IPR036278">
    <property type="entry name" value="Sialidase_sf"/>
</dbReference>
<sequence>PMNISSFTFLGHAGDATIPVGYGFAYVQFHRDMNGVLYYKTRVHVHENAHAEGEYAVGLHRYSVSTGEWTELGGLAPTTHGNVAIYKSVFWEDNGQWWETQPPDHSDSFYQSSYNGLSIDRDNNLHFCFSINNITDNKDSTETIYWKSTDGGETFERADGTVISAPVRASGSADVGDIVGANGRYGGDAWAGVHWDGKPIIVYTDYTDQSSANPNSPPQTRLYQSGGTWGAAIDHPYSSSGPGSGVGDGNDYIITYWAINNSTFSGRLYRTRG</sequence>
<proteinExistence type="predicted"/>
<gene>
    <name evidence="1" type="ORF">S01H4_49616</name>
</gene>
<comment type="caution">
    <text evidence="1">The sequence shown here is derived from an EMBL/GenBank/DDBJ whole genome shotgun (WGS) entry which is preliminary data.</text>
</comment>
<name>X1C0V6_9ZZZZ</name>
<dbReference type="AlphaFoldDB" id="X1C0V6"/>
<evidence type="ECO:0000313" key="1">
    <source>
        <dbReference type="EMBL" id="GAH00912.1"/>
    </source>
</evidence>
<evidence type="ECO:0008006" key="2">
    <source>
        <dbReference type="Google" id="ProtNLM"/>
    </source>
</evidence>
<feature type="non-terminal residue" evidence="1">
    <location>
        <position position="1"/>
    </location>
</feature>
<accession>X1C0V6</accession>
<dbReference type="SUPFAM" id="SSF50939">
    <property type="entry name" value="Sialidases"/>
    <property type="match status" value="1"/>
</dbReference>
<reference evidence="1" key="1">
    <citation type="journal article" date="2014" name="Front. Microbiol.">
        <title>High frequency of phylogenetically diverse reductive dehalogenase-homologous genes in deep subseafloor sedimentary metagenomes.</title>
        <authorList>
            <person name="Kawai M."/>
            <person name="Futagami T."/>
            <person name="Toyoda A."/>
            <person name="Takaki Y."/>
            <person name="Nishi S."/>
            <person name="Hori S."/>
            <person name="Arai W."/>
            <person name="Tsubouchi T."/>
            <person name="Morono Y."/>
            <person name="Uchiyama I."/>
            <person name="Ito T."/>
            <person name="Fujiyama A."/>
            <person name="Inagaki F."/>
            <person name="Takami H."/>
        </authorList>
    </citation>
    <scope>NUCLEOTIDE SEQUENCE</scope>
    <source>
        <strain evidence="1">Expedition CK06-06</strain>
    </source>
</reference>